<organism evidence="1 2">
    <name type="scientific">Vreelandella vilamensis</name>
    <dbReference type="NCBI Taxonomy" id="531309"/>
    <lineage>
        <taxon>Bacteria</taxon>
        <taxon>Pseudomonadati</taxon>
        <taxon>Pseudomonadota</taxon>
        <taxon>Gammaproteobacteria</taxon>
        <taxon>Oceanospirillales</taxon>
        <taxon>Halomonadaceae</taxon>
        <taxon>Vreelandella</taxon>
    </lineage>
</organism>
<dbReference type="RefSeq" id="WP_309657126.1">
    <property type="nucleotide sequence ID" value="NZ_JARWAN010000032.1"/>
</dbReference>
<evidence type="ECO:0000313" key="1">
    <source>
        <dbReference type="EMBL" id="MDR5900248.1"/>
    </source>
</evidence>
<proteinExistence type="predicted"/>
<evidence type="ECO:0000313" key="2">
    <source>
        <dbReference type="Proteomes" id="UP001254564"/>
    </source>
</evidence>
<gene>
    <name evidence="1" type="ORF">QC823_14840</name>
</gene>
<sequence>MAKHFDAGHLRSTLSEVIGPLTPENLGHAHRKLEEGHVTGKLVNGNALALPTCSACD</sequence>
<accession>A0ABU1H7H0</accession>
<dbReference type="EMBL" id="JARWAN010000032">
    <property type="protein sequence ID" value="MDR5900248.1"/>
    <property type="molecule type" value="Genomic_DNA"/>
</dbReference>
<dbReference type="Gene3D" id="3.90.180.10">
    <property type="entry name" value="Medium-chain alcohol dehydrogenases, catalytic domain"/>
    <property type="match status" value="1"/>
</dbReference>
<protein>
    <submittedName>
        <fullName evidence="1">Zinc-binding dehydrogenase</fullName>
    </submittedName>
</protein>
<name>A0ABU1H7H0_9GAMM</name>
<keyword evidence="2" id="KW-1185">Reference proteome</keyword>
<reference evidence="1 2" key="1">
    <citation type="submission" date="2023-04" db="EMBL/GenBank/DDBJ databases">
        <title>A long-awaited taxogenomic arrangement of the family Halomonadaceae.</title>
        <authorList>
            <person name="De La Haba R."/>
            <person name="Chuvochina M."/>
            <person name="Wittouck S."/>
            <person name="Arahal D.R."/>
            <person name="Sanchez-Porro C."/>
            <person name="Hugenholtz P."/>
            <person name="Ventosa A."/>
        </authorList>
    </citation>
    <scope>NUCLEOTIDE SEQUENCE [LARGE SCALE GENOMIC DNA]</scope>
    <source>
        <strain evidence="1 2">DSM 21020</strain>
    </source>
</reference>
<comment type="caution">
    <text evidence="1">The sequence shown here is derived from an EMBL/GenBank/DDBJ whole genome shotgun (WGS) entry which is preliminary data.</text>
</comment>
<dbReference type="Proteomes" id="UP001254564">
    <property type="component" value="Unassembled WGS sequence"/>
</dbReference>